<evidence type="ECO:0000256" key="7">
    <source>
        <dbReference type="ARBA" id="ARBA00023136"/>
    </source>
</evidence>
<dbReference type="GO" id="GO:0017038">
    <property type="term" value="P:protein import"/>
    <property type="evidence" value="ECO:0007669"/>
    <property type="project" value="TreeGrafter"/>
</dbReference>
<proteinExistence type="inferred from homology"/>
<protein>
    <submittedName>
        <fullName evidence="11">MotA/TolQ/ExbB proton channel family protein</fullName>
    </submittedName>
</protein>
<evidence type="ECO:0000256" key="8">
    <source>
        <dbReference type="RuleBase" id="RU004057"/>
    </source>
</evidence>
<dbReference type="RefSeq" id="WP_213497749.1">
    <property type="nucleotide sequence ID" value="NZ_CP074694.1"/>
</dbReference>
<comment type="subcellular location">
    <subcellularLocation>
        <location evidence="1">Cell membrane</location>
        <topology evidence="1">Multi-pass membrane protein</topology>
    </subcellularLocation>
    <subcellularLocation>
        <location evidence="8">Membrane</location>
        <topology evidence="8">Multi-pass membrane protein</topology>
    </subcellularLocation>
</comment>
<evidence type="ECO:0000256" key="3">
    <source>
        <dbReference type="ARBA" id="ARBA00022475"/>
    </source>
</evidence>
<keyword evidence="12" id="KW-1185">Reference proteome</keyword>
<dbReference type="PANTHER" id="PTHR30625:SF15">
    <property type="entry name" value="BIOPOLYMER TRANSPORT PROTEIN EXBB"/>
    <property type="match status" value="1"/>
</dbReference>
<dbReference type="KEGG" id="tsph:KIH39_02760"/>
<feature type="transmembrane region" description="Helical" evidence="9">
    <location>
        <begin position="155"/>
        <end position="182"/>
    </location>
</feature>
<keyword evidence="4 9" id="KW-0812">Transmembrane</keyword>
<reference evidence="11" key="1">
    <citation type="submission" date="2021-05" db="EMBL/GenBank/DDBJ databases">
        <title>Complete genome sequence of the cellulolytic planctomycete Telmatocola sphagniphila SP2T and characterization of the first cellulase from planctomycetes.</title>
        <authorList>
            <person name="Rakitin A.L."/>
            <person name="Beletsky A.V."/>
            <person name="Naumoff D.G."/>
            <person name="Kulichevskaya I.S."/>
            <person name="Mardanov A.V."/>
            <person name="Ravin N.V."/>
            <person name="Dedysh S.N."/>
        </authorList>
    </citation>
    <scope>NUCLEOTIDE SEQUENCE</scope>
    <source>
        <strain evidence="11">SP2T</strain>
    </source>
</reference>
<evidence type="ECO:0000256" key="1">
    <source>
        <dbReference type="ARBA" id="ARBA00004651"/>
    </source>
</evidence>
<accession>A0A8E6B7U2</accession>
<feature type="domain" description="MotA/TolQ/ExbB proton channel" evidence="10">
    <location>
        <begin position="93"/>
        <end position="193"/>
    </location>
</feature>
<evidence type="ECO:0000256" key="6">
    <source>
        <dbReference type="ARBA" id="ARBA00022989"/>
    </source>
</evidence>
<evidence type="ECO:0000313" key="11">
    <source>
        <dbReference type="EMBL" id="QVL32859.1"/>
    </source>
</evidence>
<dbReference type="InterPro" id="IPR050790">
    <property type="entry name" value="ExbB/TolQ_transport"/>
</dbReference>
<dbReference type="Proteomes" id="UP000676194">
    <property type="component" value="Chromosome"/>
</dbReference>
<evidence type="ECO:0000313" key="12">
    <source>
        <dbReference type="Proteomes" id="UP000676194"/>
    </source>
</evidence>
<dbReference type="PANTHER" id="PTHR30625">
    <property type="entry name" value="PROTEIN TOLQ"/>
    <property type="match status" value="1"/>
</dbReference>
<evidence type="ECO:0000256" key="9">
    <source>
        <dbReference type="SAM" id="Phobius"/>
    </source>
</evidence>
<dbReference type="EMBL" id="CP074694">
    <property type="protein sequence ID" value="QVL32859.1"/>
    <property type="molecule type" value="Genomic_DNA"/>
</dbReference>
<organism evidence="11 12">
    <name type="scientific">Telmatocola sphagniphila</name>
    <dbReference type="NCBI Taxonomy" id="1123043"/>
    <lineage>
        <taxon>Bacteria</taxon>
        <taxon>Pseudomonadati</taxon>
        <taxon>Planctomycetota</taxon>
        <taxon>Planctomycetia</taxon>
        <taxon>Gemmatales</taxon>
        <taxon>Gemmataceae</taxon>
    </lineage>
</organism>
<comment type="similarity">
    <text evidence="8">Belongs to the exbB/tolQ family.</text>
</comment>
<dbReference type="InterPro" id="IPR002898">
    <property type="entry name" value="MotA_ExbB_proton_chnl"/>
</dbReference>
<sequence>MNALTHFLFEEWYFSAPMLLMSFIAITLVIWRMMLNASSKTDMNAFLPAFQDKMAKEGPEAALEFCRTQHGFIPQKLYVAGLEAAPQGLSAMRRSMAHVMEFEIIPDLNFLLAPILAIAKIATMVGLLGTVISMINTFNAISASKNNPTEVTSQAGAIGLALFATALGLMTAIPLVFTHVMFKDNVSRFEIKMRSAAQKLLVIYQGIKSSSEKRKKRESA</sequence>
<evidence type="ECO:0000256" key="2">
    <source>
        <dbReference type="ARBA" id="ARBA00022448"/>
    </source>
</evidence>
<evidence type="ECO:0000259" key="10">
    <source>
        <dbReference type="Pfam" id="PF01618"/>
    </source>
</evidence>
<evidence type="ECO:0000256" key="4">
    <source>
        <dbReference type="ARBA" id="ARBA00022692"/>
    </source>
</evidence>
<keyword evidence="7 9" id="KW-0472">Membrane</keyword>
<keyword evidence="2 8" id="KW-0813">Transport</keyword>
<feature type="transmembrane region" description="Helical" evidence="9">
    <location>
        <begin position="12"/>
        <end position="31"/>
    </location>
</feature>
<dbReference type="GO" id="GO:0005886">
    <property type="term" value="C:plasma membrane"/>
    <property type="evidence" value="ECO:0007669"/>
    <property type="project" value="UniProtKB-SubCell"/>
</dbReference>
<keyword evidence="6 9" id="KW-1133">Transmembrane helix</keyword>
<keyword evidence="5 8" id="KW-0653">Protein transport</keyword>
<gene>
    <name evidence="11" type="ORF">KIH39_02760</name>
</gene>
<keyword evidence="3" id="KW-1003">Cell membrane</keyword>
<name>A0A8E6B7U2_9BACT</name>
<evidence type="ECO:0000256" key="5">
    <source>
        <dbReference type="ARBA" id="ARBA00022927"/>
    </source>
</evidence>
<dbReference type="AlphaFoldDB" id="A0A8E6B7U2"/>
<feature type="transmembrane region" description="Helical" evidence="9">
    <location>
        <begin position="110"/>
        <end position="135"/>
    </location>
</feature>
<dbReference type="Pfam" id="PF01618">
    <property type="entry name" value="MotA_ExbB"/>
    <property type="match status" value="1"/>
</dbReference>